<dbReference type="InterPro" id="IPR011011">
    <property type="entry name" value="Znf_FYVE_PHD"/>
</dbReference>
<sequence>MWPPSDDENLLCCACCTPDTLGVPSEVSWVGCDECDGWFHSYCVRVPDAVAETLDSFRCPRCCTLAG</sequence>
<organism evidence="6 7">
    <name type="scientific">Emiliania huxleyi (strain CCMP1516)</name>
    <dbReference type="NCBI Taxonomy" id="280463"/>
    <lineage>
        <taxon>Eukaryota</taxon>
        <taxon>Haptista</taxon>
        <taxon>Haptophyta</taxon>
        <taxon>Prymnesiophyceae</taxon>
        <taxon>Isochrysidales</taxon>
        <taxon>Noelaerhabdaceae</taxon>
        <taxon>Emiliania</taxon>
    </lineage>
</organism>
<dbReference type="HOGENOM" id="CLU_2820492_0_0_1"/>
<keyword evidence="7" id="KW-1185">Reference proteome</keyword>
<evidence type="ECO:0000256" key="2">
    <source>
        <dbReference type="ARBA" id="ARBA00022771"/>
    </source>
</evidence>
<evidence type="ECO:0000313" key="7">
    <source>
        <dbReference type="Proteomes" id="UP000013827"/>
    </source>
</evidence>
<dbReference type="GO" id="GO:0008270">
    <property type="term" value="F:zinc ion binding"/>
    <property type="evidence" value="ECO:0007669"/>
    <property type="project" value="UniProtKB-KW"/>
</dbReference>
<keyword evidence="2 4" id="KW-0863">Zinc-finger</keyword>
<dbReference type="KEGG" id="ehx:EMIHUDRAFT_61170"/>
<dbReference type="EnsemblProtists" id="EOD41864">
    <property type="protein sequence ID" value="EOD41864"/>
    <property type="gene ID" value="EMIHUDRAFT_61170"/>
</dbReference>
<reference evidence="7" key="1">
    <citation type="journal article" date="2013" name="Nature">
        <title>Pan genome of the phytoplankton Emiliania underpins its global distribution.</title>
        <authorList>
            <person name="Read B.A."/>
            <person name="Kegel J."/>
            <person name="Klute M.J."/>
            <person name="Kuo A."/>
            <person name="Lefebvre S.C."/>
            <person name="Maumus F."/>
            <person name="Mayer C."/>
            <person name="Miller J."/>
            <person name="Monier A."/>
            <person name="Salamov A."/>
            <person name="Young J."/>
            <person name="Aguilar M."/>
            <person name="Claverie J.M."/>
            <person name="Frickenhaus S."/>
            <person name="Gonzalez K."/>
            <person name="Herman E.K."/>
            <person name="Lin Y.C."/>
            <person name="Napier J."/>
            <person name="Ogata H."/>
            <person name="Sarno A.F."/>
            <person name="Shmutz J."/>
            <person name="Schroeder D."/>
            <person name="de Vargas C."/>
            <person name="Verret F."/>
            <person name="von Dassow P."/>
            <person name="Valentin K."/>
            <person name="Van de Peer Y."/>
            <person name="Wheeler G."/>
            <person name="Dacks J.B."/>
            <person name="Delwiche C.F."/>
            <person name="Dyhrman S.T."/>
            <person name="Glockner G."/>
            <person name="John U."/>
            <person name="Richards T."/>
            <person name="Worden A.Z."/>
            <person name="Zhang X."/>
            <person name="Grigoriev I.V."/>
            <person name="Allen A.E."/>
            <person name="Bidle K."/>
            <person name="Borodovsky M."/>
            <person name="Bowler C."/>
            <person name="Brownlee C."/>
            <person name="Cock J.M."/>
            <person name="Elias M."/>
            <person name="Gladyshev V.N."/>
            <person name="Groth M."/>
            <person name="Guda C."/>
            <person name="Hadaegh A."/>
            <person name="Iglesias-Rodriguez M.D."/>
            <person name="Jenkins J."/>
            <person name="Jones B.M."/>
            <person name="Lawson T."/>
            <person name="Leese F."/>
            <person name="Lindquist E."/>
            <person name="Lobanov A."/>
            <person name="Lomsadze A."/>
            <person name="Malik S.B."/>
            <person name="Marsh M.E."/>
            <person name="Mackinder L."/>
            <person name="Mock T."/>
            <person name="Mueller-Roeber B."/>
            <person name="Pagarete A."/>
            <person name="Parker M."/>
            <person name="Probert I."/>
            <person name="Quesneville H."/>
            <person name="Raines C."/>
            <person name="Rensing S.A."/>
            <person name="Riano-Pachon D.M."/>
            <person name="Richier S."/>
            <person name="Rokitta S."/>
            <person name="Shiraiwa Y."/>
            <person name="Soanes D.M."/>
            <person name="van der Giezen M."/>
            <person name="Wahlund T.M."/>
            <person name="Williams B."/>
            <person name="Wilson W."/>
            <person name="Wolfe G."/>
            <person name="Wurch L.L."/>
        </authorList>
    </citation>
    <scope>NUCLEOTIDE SEQUENCE</scope>
</reference>
<evidence type="ECO:0000256" key="1">
    <source>
        <dbReference type="ARBA" id="ARBA00022723"/>
    </source>
</evidence>
<dbReference type="RefSeq" id="XP_005794293.1">
    <property type="nucleotide sequence ID" value="XM_005794236.1"/>
</dbReference>
<dbReference type="PaxDb" id="2903-EOD41864"/>
<dbReference type="AlphaFoldDB" id="A0A0D3L1H9"/>
<dbReference type="InterPro" id="IPR013083">
    <property type="entry name" value="Znf_RING/FYVE/PHD"/>
</dbReference>
<dbReference type="Gene3D" id="3.30.40.10">
    <property type="entry name" value="Zinc/RING finger domain, C3HC4 (zinc finger)"/>
    <property type="match status" value="1"/>
</dbReference>
<proteinExistence type="predicted"/>
<dbReference type="SMART" id="SM00249">
    <property type="entry name" value="PHD"/>
    <property type="match status" value="1"/>
</dbReference>
<accession>A0A0D3L1H9</accession>
<reference evidence="6" key="2">
    <citation type="submission" date="2024-10" db="UniProtKB">
        <authorList>
            <consortium name="EnsemblProtists"/>
        </authorList>
    </citation>
    <scope>IDENTIFICATION</scope>
</reference>
<dbReference type="STRING" id="2903.R1G7P7"/>
<dbReference type="InterPro" id="IPR019787">
    <property type="entry name" value="Znf_PHD-finger"/>
</dbReference>
<evidence type="ECO:0000256" key="3">
    <source>
        <dbReference type="ARBA" id="ARBA00022833"/>
    </source>
</evidence>
<dbReference type="PROSITE" id="PS01359">
    <property type="entry name" value="ZF_PHD_1"/>
    <property type="match status" value="1"/>
</dbReference>
<feature type="domain" description="PHD-type" evidence="5">
    <location>
        <begin position="9"/>
        <end position="65"/>
    </location>
</feature>
<dbReference type="Proteomes" id="UP000013827">
    <property type="component" value="Unassembled WGS sequence"/>
</dbReference>
<keyword evidence="1" id="KW-0479">Metal-binding</keyword>
<dbReference type="Pfam" id="PF00628">
    <property type="entry name" value="PHD"/>
    <property type="match status" value="1"/>
</dbReference>
<dbReference type="GeneID" id="17287134"/>
<keyword evidence="3" id="KW-0862">Zinc</keyword>
<dbReference type="InterPro" id="IPR001965">
    <property type="entry name" value="Znf_PHD"/>
</dbReference>
<protein>
    <recommendedName>
        <fullName evidence="5">PHD-type domain-containing protein</fullName>
    </recommendedName>
</protein>
<dbReference type="InterPro" id="IPR019786">
    <property type="entry name" value="Zinc_finger_PHD-type_CS"/>
</dbReference>
<dbReference type="PROSITE" id="PS50016">
    <property type="entry name" value="ZF_PHD_2"/>
    <property type="match status" value="1"/>
</dbReference>
<evidence type="ECO:0000256" key="4">
    <source>
        <dbReference type="PROSITE-ProRule" id="PRU00146"/>
    </source>
</evidence>
<name>A0A0D3L1H9_EMIH1</name>
<evidence type="ECO:0000313" key="6">
    <source>
        <dbReference type="EnsemblProtists" id="EOD41864"/>
    </source>
</evidence>
<dbReference type="SUPFAM" id="SSF57903">
    <property type="entry name" value="FYVE/PHD zinc finger"/>
    <property type="match status" value="1"/>
</dbReference>
<evidence type="ECO:0000259" key="5">
    <source>
        <dbReference type="PROSITE" id="PS50016"/>
    </source>
</evidence>
<dbReference type="CDD" id="cd15517">
    <property type="entry name" value="PHD_TCF19_like"/>
    <property type="match status" value="1"/>
</dbReference>